<name>A0AAV9NT75_9EURO</name>
<dbReference type="PRINTS" id="PR00412">
    <property type="entry name" value="EPOXHYDRLASE"/>
</dbReference>
<dbReference type="EMBL" id="JAVRRD010000002">
    <property type="protein sequence ID" value="KAK5063165.1"/>
    <property type="molecule type" value="Genomic_DNA"/>
</dbReference>
<dbReference type="PANTHER" id="PTHR43433">
    <property type="entry name" value="HYDROLASE, ALPHA/BETA FOLD FAMILY PROTEIN"/>
    <property type="match status" value="1"/>
</dbReference>
<dbReference type="GeneID" id="89973419"/>
<dbReference type="AlphaFoldDB" id="A0AAV9NT75"/>
<proteinExistence type="predicted"/>
<accession>A0AAV9NT75</accession>
<gene>
    <name evidence="2" type="ORF">LTR84_005241</name>
</gene>
<evidence type="ECO:0000313" key="3">
    <source>
        <dbReference type="Proteomes" id="UP001358417"/>
    </source>
</evidence>
<sequence>MPYFQSTTDGARLHYVEYNPSPTPAPTGEKAVGTAAPVPAPAPRFAISPTRDLSGLASGDPNGQVTLVFIHGWPMSHRMFEHMLLRLSETHGVRCVASDRRGFGDSEWTGCVGKGETITYDTFARDTVDFLSAVQRGSRGLGAFYFVAASMGCGETALAYRLLLNAVDDPAALDLKSRCRGFVWLGPSLPFPLRTERNPSAPPRELWDAILQGFRDDRVGFVRAAIPGVFGEGFGIGVELAPTVKERFERIVERADALAIERCVQIIAGTDLTDVVRGLDCQDGGGDGHGVRLLVVHGDSDQSMPAESSANIIPTLVTQAQVKIYKNAAHGLYLTHADELLDDILTFVFGK</sequence>
<dbReference type="InterPro" id="IPR050471">
    <property type="entry name" value="AB_hydrolase"/>
</dbReference>
<dbReference type="InterPro" id="IPR000073">
    <property type="entry name" value="AB_hydrolase_1"/>
</dbReference>
<dbReference type="InterPro" id="IPR029058">
    <property type="entry name" value="AB_hydrolase_fold"/>
</dbReference>
<dbReference type="Gene3D" id="3.40.50.1820">
    <property type="entry name" value="alpha/beta hydrolase"/>
    <property type="match status" value="1"/>
</dbReference>
<protein>
    <recommendedName>
        <fullName evidence="1">AB hydrolase-1 domain-containing protein</fullName>
    </recommendedName>
</protein>
<organism evidence="2 3">
    <name type="scientific">Exophiala bonariae</name>
    <dbReference type="NCBI Taxonomy" id="1690606"/>
    <lineage>
        <taxon>Eukaryota</taxon>
        <taxon>Fungi</taxon>
        <taxon>Dikarya</taxon>
        <taxon>Ascomycota</taxon>
        <taxon>Pezizomycotina</taxon>
        <taxon>Eurotiomycetes</taxon>
        <taxon>Chaetothyriomycetidae</taxon>
        <taxon>Chaetothyriales</taxon>
        <taxon>Herpotrichiellaceae</taxon>
        <taxon>Exophiala</taxon>
    </lineage>
</organism>
<evidence type="ECO:0000259" key="1">
    <source>
        <dbReference type="Pfam" id="PF00561"/>
    </source>
</evidence>
<dbReference type="Pfam" id="PF00561">
    <property type="entry name" value="Abhydrolase_1"/>
    <property type="match status" value="1"/>
</dbReference>
<reference evidence="2 3" key="1">
    <citation type="submission" date="2023-08" db="EMBL/GenBank/DDBJ databases">
        <title>Black Yeasts Isolated from many extreme environments.</title>
        <authorList>
            <person name="Coleine C."/>
            <person name="Stajich J.E."/>
            <person name="Selbmann L."/>
        </authorList>
    </citation>
    <scope>NUCLEOTIDE SEQUENCE [LARGE SCALE GENOMIC DNA]</scope>
    <source>
        <strain evidence="2 3">CCFEE 5792</strain>
    </source>
</reference>
<comment type="caution">
    <text evidence="2">The sequence shown here is derived from an EMBL/GenBank/DDBJ whole genome shotgun (WGS) entry which is preliminary data.</text>
</comment>
<dbReference type="Proteomes" id="UP001358417">
    <property type="component" value="Unassembled WGS sequence"/>
</dbReference>
<dbReference type="GO" id="GO:0003824">
    <property type="term" value="F:catalytic activity"/>
    <property type="evidence" value="ECO:0007669"/>
    <property type="project" value="InterPro"/>
</dbReference>
<dbReference type="RefSeq" id="XP_064711437.1">
    <property type="nucleotide sequence ID" value="XM_064848813.1"/>
</dbReference>
<dbReference type="SUPFAM" id="SSF53474">
    <property type="entry name" value="alpha/beta-Hydrolases"/>
    <property type="match status" value="1"/>
</dbReference>
<dbReference type="InterPro" id="IPR000639">
    <property type="entry name" value="Epox_hydrolase-like"/>
</dbReference>
<evidence type="ECO:0000313" key="2">
    <source>
        <dbReference type="EMBL" id="KAK5063165.1"/>
    </source>
</evidence>
<feature type="domain" description="AB hydrolase-1" evidence="1">
    <location>
        <begin position="66"/>
        <end position="337"/>
    </location>
</feature>
<keyword evidence="3" id="KW-1185">Reference proteome</keyword>
<dbReference type="PANTHER" id="PTHR43433:SF1">
    <property type="entry name" value="BLL5160 PROTEIN"/>
    <property type="match status" value="1"/>
</dbReference>